<organism evidence="1">
    <name type="scientific">bioreactor metagenome</name>
    <dbReference type="NCBI Taxonomy" id="1076179"/>
    <lineage>
        <taxon>unclassified sequences</taxon>
        <taxon>metagenomes</taxon>
        <taxon>ecological metagenomes</taxon>
    </lineage>
</organism>
<gene>
    <name evidence="1" type="ORF">SDC9_184283</name>
</gene>
<proteinExistence type="predicted"/>
<comment type="caution">
    <text evidence="1">The sequence shown here is derived from an EMBL/GenBank/DDBJ whole genome shotgun (WGS) entry which is preliminary data.</text>
</comment>
<sequence>MGATAQLNGAAADIDDAHGVAILFREQRHSALLFGIVLRHFGNVDRQGGEDHVIDQCFNPGKLLGGDGGKMRKVEAAEVAVHQLACLMHMRAQHLAQRKL</sequence>
<dbReference type="AlphaFoldDB" id="A0A645HEH6"/>
<name>A0A645HEH6_9ZZZZ</name>
<evidence type="ECO:0000313" key="1">
    <source>
        <dbReference type="EMBL" id="MPN36772.1"/>
    </source>
</evidence>
<dbReference type="EMBL" id="VSSQ01091097">
    <property type="protein sequence ID" value="MPN36772.1"/>
    <property type="molecule type" value="Genomic_DNA"/>
</dbReference>
<reference evidence="1" key="1">
    <citation type="submission" date="2019-08" db="EMBL/GenBank/DDBJ databases">
        <authorList>
            <person name="Kucharzyk K."/>
            <person name="Murdoch R.W."/>
            <person name="Higgins S."/>
            <person name="Loffler F."/>
        </authorList>
    </citation>
    <scope>NUCLEOTIDE SEQUENCE</scope>
</reference>
<accession>A0A645HEH6</accession>
<protein>
    <submittedName>
        <fullName evidence="1">Uncharacterized protein</fullName>
    </submittedName>
</protein>